<gene>
    <name evidence="2" type="ORF">DGYR_LOCUS13970</name>
</gene>
<evidence type="ECO:0000313" key="3">
    <source>
        <dbReference type="Proteomes" id="UP000549394"/>
    </source>
</evidence>
<reference evidence="2 3" key="1">
    <citation type="submission" date="2020-08" db="EMBL/GenBank/DDBJ databases">
        <authorList>
            <person name="Hejnol A."/>
        </authorList>
    </citation>
    <scope>NUCLEOTIDE SEQUENCE [LARGE SCALE GENOMIC DNA]</scope>
</reference>
<evidence type="ECO:0000256" key="1">
    <source>
        <dbReference type="SAM" id="Coils"/>
    </source>
</evidence>
<sequence>MKTLIITCRDQQCDSTLGKFNKQFQAKEKDTLESFEFNKGELTEEYKKKEMETKELENKIDKLREEIEKVRSQKGQDKKAFVQLKDNSNELLKALFEALPAVVTVLKLVCGGSQKSPQQKMSTGSTENGLN</sequence>
<keyword evidence="1" id="KW-0175">Coiled coil</keyword>
<dbReference type="EMBL" id="CAJFCJ010000077">
    <property type="protein sequence ID" value="CAD5126737.1"/>
    <property type="molecule type" value="Genomic_DNA"/>
</dbReference>
<keyword evidence="3" id="KW-1185">Reference proteome</keyword>
<dbReference type="Proteomes" id="UP000549394">
    <property type="component" value="Unassembled WGS sequence"/>
</dbReference>
<accession>A0A7I8WEU6</accession>
<proteinExistence type="predicted"/>
<feature type="coiled-coil region" evidence="1">
    <location>
        <begin position="32"/>
        <end position="80"/>
    </location>
</feature>
<organism evidence="2 3">
    <name type="scientific">Dimorphilus gyrociliatus</name>
    <dbReference type="NCBI Taxonomy" id="2664684"/>
    <lineage>
        <taxon>Eukaryota</taxon>
        <taxon>Metazoa</taxon>
        <taxon>Spiralia</taxon>
        <taxon>Lophotrochozoa</taxon>
        <taxon>Annelida</taxon>
        <taxon>Polychaeta</taxon>
        <taxon>Polychaeta incertae sedis</taxon>
        <taxon>Dinophilidae</taxon>
        <taxon>Dimorphilus</taxon>
    </lineage>
</organism>
<evidence type="ECO:0000313" key="2">
    <source>
        <dbReference type="EMBL" id="CAD5126737.1"/>
    </source>
</evidence>
<comment type="caution">
    <text evidence="2">The sequence shown here is derived from an EMBL/GenBank/DDBJ whole genome shotgun (WGS) entry which is preliminary data.</text>
</comment>
<dbReference type="AlphaFoldDB" id="A0A7I8WEU6"/>
<name>A0A7I8WEU6_9ANNE</name>
<protein>
    <submittedName>
        <fullName evidence="2">DgyrCDS14793</fullName>
    </submittedName>
</protein>